<dbReference type="STRING" id="47428.A0A284QQE6"/>
<accession>A0A284QQE6</accession>
<dbReference type="InterPro" id="IPR044851">
    <property type="entry name" value="Wax_synthase"/>
</dbReference>
<keyword evidence="5 8" id="KW-0812">Transmembrane</keyword>
<comment type="pathway">
    <text evidence="2">Secondary metabolite biosynthesis.</text>
</comment>
<feature type="domain" description="Wax synthase" evidence="10">
    <location>
        <begin position="205"/>
        <end position="290"/>
    </location>
</feature>
<feature type="transmembrane region" description="Helical" evidence="8">
    <location>
        <begin position="135"/>
        <end position="155"/>
    </location>
</feature>
<evidence type="ECO:0000256" key="9">
    <source>
        <dbReference type="SAM" id="SignalP"/>
    </source>
</evidence>
<proteinExistence type="inferred from homology"/>
<gene>
    <name evidence="11" type="ORF">ARMOST_01939</name>
</gene>
<keyword evidence="9" id="KW-0732">Signal</keyword>
<feature type="transmembrane region" description="Helical" evidence="8">
    <location>
        <begin position="31"/>
        <end position="53"/>
    </location>
</feature>
<feature type="signal peptide" evidence="9">
    <location>
        <begin position="1"/>
        <end position="21"/>
    </location>
</feature>
<dbReference type="Pfam" id="PF13813">
    <property type="entry name" value="MBOAT_2"/>
    <property type="match status" value="1"/>
</dbReference>
<dbReference type="OMA" id="KWAVALC"/>
<keyword evidence="6 8" id="KW-1133">Transmembrane helix</keyword>
<dbReference type="GO" id="GO:0008374">
    <property type="term" value="F:O-acyltransferase activity"/>
    <property type="evidence" value="ECO:0007669"/>
    <property type="project" value="InterPro"/>
</dbReference>
<dbReference type="Proteomes" id="UP000219338">
    <property type="component" value="Unassembled WGS sequence"/>
</dbReference>
<feature type="transmembrane region" description="Helical" evidence="8">
    <location>
        <begin position="175"/>
        <end position="198"/>
    </location>
</feature>
<protein>
    <recommendedName>
        <fullName evidence="10">Wax synthase domain-containing protein</fullName>
    </recommendedName>
</protein>
<evidence type="ECO:0000256" key="6">
    <source>
        <dbReference type="ARBA" id="ARBA00022989"/>
    </source>
</evidence>
<name>A0A284QQE6_ARMOS</name>
<evidence type="ECO:0000256" key="5">
    <source>
        <dbReference type="ARBA" id="ARBA00022692"/>
    </source>
</evidence>
<keyword evidence="4" id="KW-0808">Transferase</keyword>
<keyword evidence="7 8" id="KW-0472">Membrane</keyword>
<evidence type="ECO:0000259" key="10">
    <source>
        <dbReference type="Pfam" id="PF13813"/>
    </source>
</evidence>
<dbReference type="EMBL" id="FUEG01000001">
    <property type="protein sequence ID" value="SJK98670.1"/>
    <property type="molecule type" value="Genomic_DNA"/>
</dbReference>
<evidence type="ECO:0000256" key="7">
    <source>
        <dbReference type="ARBA" id="ARBA00023136"/>
    </source>
</evidence>
<feature type="transmembrane region" description="Helical" evidence="8">
    <location>
        <begin position="319"/>
        <end position="336"/>
    </location>
</feature>
<reference evidence="12" key="1">
    <citation type="journal article" date="2017" name="Nat. Ecol. Evol.">
        <title>Genome expansion and lineage-specific genetic innovations in the forest pathogenic fungi Armillaria.</title>
        <authorList>
            <person name="Sipos G."/>
            <person name="Prasanna A.N."/>
            <person name="Walter M.C."/>
            <person name="O'Connor E."/>
            <person name="Balint B."/>
            <person name="Krizsan K."/>
            <person name="Kiss B."/>
            <person name="Hess J."/>
            <person name="Varga T."/>
            <person name="Slot J."/>
            <person name="Riley R."/>
            <person name="Boka B."/>
            <person name="Rigling D."/>
            <person name="Barry K."/>
            <person name="Lee J."/>
            <person name="Mihaltcheva S."/>
            <person name="LaButti K."/>
            <person name="Lipzen A."/>
            <person name="Waldron R."/>
            <person name="Moloney N.M."/>
            <person name="Sperisen C."/>
            <person name="Kredics L."/>
            <person name="Vagvoelgyi C."/>
            <person name="Patrignani A."/>
            <person name="Fitzpatrick D."/>
            <person name="Nagy I."/>
            <person name="Doyle S."/>
            <person name="Anderson J.B."/>
            <person name="Grigoriev I.V."/>
            <person name="Gueldener U."/>
            <person name="Muensterkoetter M."/>
            <person name="Nagy L.G."/>
        </authorList>
    </citation>
    <scope>NUCLEOTIDE SEQUENCE [LARGE SCALE GENOMIC DNA]</scope>
    <source>
        <strain evidence="12">C18/9</strain>
    </source>
</reference>
<dbReference type="PANTHER" id="PTHR31595:SF57">
    <property type="entry name" value="OS04G0481900 PROTEIN"/>
    <property type="match status" value="1"/>
</dbReference>
<dbReference type="InterPro" id="IPR032805">
    <property type="entry name" value="Wax_synthase_dom"/>
</dbReference>
<keyword evidence="12" id="KW-1185">Reference proteome</keyword>
<evidence type="ECO:0000256" key="4">
    <source>
        <dbReference type="ARBA" id="ARBA00022679"/>
    </source>
</evidence>
<sequence length="363" mass="40991">MEGSLVFSLIAFLTLFFVALAAEPTVYRPLFFLPIASLALYILFFTTTSNALLDSIIGGWTATVTLYASDYLILTTDVQQELHKCDQQVGRISEKPFLARLKWAVALCFSPRGVGWAHQPLGALPPRIHQSTGRLWMKIGLCLLLLDAGCALNGLNPAFTSRTSITLYGFKWRFLGLLGFIMGTFSALNIQHCLLLLVTGERDAPALFGRLADAYTIQRFWGKTWHQCLRKFLLSHGHFLAYRALHLRRGSYEAFAVQLHSAFLISGFLHQLQEYSVTRRWAHSSLLFFYSQVGAISLEQGIITVGKRLRFPAVLGRRVGYFWVLGWFTFILPLWLDPMTRAGMFVVNPNKTVTFLVWNLLTG</sequence>
<dbReference type="PANTHER" id="PTHR31595">
    <property type="entry name" value="LONG-CHAIN-ALCOHOL O-FATTY-ACYLTRANSFERASE 3-RELATED"/>
    <property type="match status" value="1"/>
</dbReference>
<evidence type="ECO:0000256" key="1">
    <source>
        <dbReference type="ARBA" id="ARBA00004141"/>
    </source>
</evidence>
<organism evidence="11 12">
    <name type="scientific">Armillaria ostoyae</name>
    <name type="common">Armillaria root rot fungus</name>
    <dbReference type="NCBI Taxonomy" id="47428"/>
    <lineage>
        <taxon>Eukaryota</taxon>
        <taxon>Fungi</taxon>
        <taxon>Dikarya</taxon>
        <taxon>Basidiomycota</taxon>
        <taxon>Agaricomycotina</taxon>
        <taxon>Agaricomycetes</taxon>
        <taxon>Agaricomycetidae</taxon>
        <taxon>Agaricales</taxon>
        <taxon>Marasmiineae</taxon>
        <taxon>Physalacriaceae</taxon>
        <taxon>Armillaria</taxon>
    </lineage>
</organism>
<comment type="similarity">
    <text evidence="3">Belongs to the wax synthase family.</text>
</comment>
<dbReference type="AlphaFoldDB" id="A0A284QQE6"/>
<dbReference type="OrthoDB" id="1077582at2759"/>
<evidence type="ECO:0000313" key="11">
    <source>
        <dbReference type="EMBL" id="SJK98670.1"/>
    </source>
</evidence>
<dbReference type="GO" id="GO:0016020">
    <property type="term" value="C:membrane"/>
    <property type="evidence" value="ECO:0007669"/>
    <property type="project" value="UniProtKB-SubCell"/>
</dbReference>
<evidence type="ECO:0000256" key="8">
    <source>
        <dbReference type="SAM" id="Phobius"/>
    </source>
</evidence>
<evidence type="ECO:0000313" key="12">
    <source>
        <dbReference type="Proteomes" id="UP000219338"/>
    </source>
</evidence>
<evidence type="ECO:0000256" key="2">
    <source>
        <dbReference type="ARBA" id="ARBA00005179"/>
    </source>
</evidence>
<dbReference type="GO" id="GO:0006629">
    <property type="term" value="P:lipid metabolic process"/>
    <property type="evidence" value="ECO:0007669"/>
    <property type="project" value="InterPro"/>
</dbReference>
<feature type="chain" id="PRO_5012447901" description="Wax synthase domain-containing protein" evidence="9">
    <location>
        <begin position="22"/>
        <end position="363"/>
    </location>
</feature>
<comment type="subcellular location">
    <subcellularLocation>
        <location evidence="1">Membrane</location>
        <topology evidence="1">Multi-pass membrane protein</topology>
    </subcellularLocation>
</comment>
<evidence type="ECO:0000256" key="3">
    <source>
        <dbReference type="ARBA" id="ARBA00007282"/>
    </source>
</evidence>